<evidence type="ECO:0000313" key="3">
    <source>
        <dbReference type="Proteomes" id="UP000002745"/>
    </source>
</evidence>
<accession>C6XQL0</accession>
<reference evidence="3" key="1">
    <citation type="journal article" date="2011" name="J. Bacteriol.">
        <title>Genome sequences of eight morphologically diverse alphaproteobacteria.</title>
        <authorList>
            <consortium name="US DOE Joint Genome Institute"/>
            <person name="Brown P.J."/>
            <person name="Kysela D.T."/>
            <person name="Buechlein A."/>
            <person name="Hemmerich C."/>
            <person name="Brun Y.V."/>
        </authorList>
    </citation>
    <scope>NUCLEOTIDE SEQUENCE [LARGE SCALE GENOMIC DNA]</scope>
    <source>
        <strain evidence="3">ATCC 49814 / DSM 5838 / IFAM 1418</strain>
    </source>
</reference>
<feature type="signal peptide" evidence="1">
    <location>
        <begin position="1"/>
        <end position="25"/>
    </location>
</feature>
<dbReference type="EMBL" id="CP001678">
    <property type="protein sequence ID" value="ACT58616.1"/>
    <property type="molecule type" value="Genomic_DNA"/>
</dbReference>
<protein>
    <submittedName>
        <fullName evidence="2">Uncharacterized protein</fullName>
    </submittedName>
</protein>
<dbReference type="RefSeq" id="WP_015826766.1">
    <property type="nucleotide sequence ID" value="NC_012982.1"/>
</dbReference>
<dbReference type="OrthoDB" id="7618051at2"/>
<dbReference type="PROSITE" id="PS51257">
    <property type="entry name" value="PROKAR_LIPOPROTEIN"/>
    <property type="match status" value="1"/>
</dbReference>
<feature type="chain" id="PRO_5002971621" evidence="1">
    <location>
        <begin position="26"/>
        <end position="235"/>
    </location>
</feature>
<dbReference type="STRING" id="582402.Hbal_0922"/>
<organism evidence="2 3">
    <name type="scientific">Hirschia baltica (strain ATCC 49814 / DSM 5838 / IFAM 1418)</name>
    <dbReference type="NCBI Taxonomy" id="582402"/>
    <lineage>
        <taxon>Bacteria</taxon>
        <taxon>Pseudomonadati</taxon>
        <taxon>Pseudomonadota</taxon>
        <taxon>Alphaproteobacteria</taxon>
        <taxon>Hyphomonadales</taxon>
        <taxon>Hyphomonadaceae</taxon>
        <taxon>Hirschia</taxon>
    </lineage>
</organism>
<dbReference type="AlphaFoldDB" id="C6XQL0"/>
<proteinExistence type="predicted"/>
<keyword evidence="3" id="KW-1185">Reference proteome</keyword>
<dbReference type="eggNOG" id="ENOG5031B1D">
    <property type="taxonomic scope" value="Bacteria"/>
</dbReference>
<sequence length="235" mass="25934">MHKRIKLIPLLALSSACVFGQIANADASWPELFKEAAIPKADVTPLSVSYVTEITQIGDGDWGKLTYKTKSHPQTGITIDVETYPNKGDKEEIVSELSSDEDADIWCDDYQDIVGGPVELESETDAYAIYSFAANAETAEDKQEKKILSKTKVTVIVDKQLKEVTSFNYVLTEPVKPMMIAKINTFDLEGRCTSHDNGRPIVTQISTKVSGKAMGQSFDQDSLQIFTNFSIEAPQ</sequence>
<evidence type="ECO:0000256" key="1">
    <source>
        <dbReference type="SAM" id="SignalP"/>
    </source>
</evidence>
<dbReference type="HOGENOM" id="CLU_1178921_0_0_5"/>
<dbReference type="KEGG" id="hba:Hbal_0922"/>
<gene>
    <name evidence="2" type="ordered locus">Hbal_0922</name>
</gene>
<evidence type="ECO:0000313" key="2">
    <source>
        <dbReference type="EMBL" id="ACT58616.1"/>
    </source>
</evidence>
<keyword evidence="1" id="KW-0732">Signal</keyword>
<dbReference type="Proteomes" id="UP000002745">
    <property type="component" value="Chromosome"/>
</dbReference>
<name>C6XQL0_HIRBI</name>